<evidence type="ECO:0000256" key="8">
    <source>
        <dbReference type="SAM" id="MobiDB-lite"/>
    </source>
</evidence>
<feature type="compositionally biased region" description="Acidic residues" evidence="8">
    <location>
        <begin position="584"/>
        <end position="607"/>
    </location>
</feature>
<feature type="compositionally biased region" description="Basic and acidic residues" evidence="8">
    <location>
        <begin position="321"/>
        <end position="330"/>
    </location>
</feature>
<accession>A0A4Q1BTL9</accession>
<dbReference type="GO" id="GO:0003688">
    <property type="term" value="F:DNA replication origin binding"/>
    <property type="evidence" value="ECO:0007669"/>
    <property type="project" value="TreeGrafter"/>
</dbReference>
<feature type="compositionally biased region" description="Acidic residues" evidence="8">
    <location>
        <begin position="446"/>
        <end position="455"/>
    </location>
</feature>
<keyword evidence="4 7" id="KW-0235">DNA replication</keyword>
<feature type="compositionally biased region" description="Polar residues" evidence="8">
    <location>
        <begin position="78"/>
        <end position="93"/>
    </location>
</feature>
<keyword evidence="10" id="KW-1185">Reference proteome</keyword>
<dbReference type="FunFam" id="1.10.10.1460:FF:000001">
    <property type="entry name" value="DNA replication regulator Sld2"/>
    <property type="match status" value="1"/>
</dbReference>
<dbReference type="Gene3D" id="1.10.10.1460">
    <property type="match status" value="1"/>
</dbReference>
<dbReference type="PANTHER" id="PTHR28124:SF1">
    <property type="entry name" value="DNA REPLICATION REGULATOR SLD2"/>
    <property type="match status" value="1"/>
</dbReference>
<feature type="compositionally biased region" description="Low complexity" evidence="8">
    <location>
        <begin position="49"/>
        <end position="77"/>
    </location>
</feature>
<gene>
    <name evidence="9" type="ORF">M231_01490</name>
</gene>
<feature type="region of interest" description="Disordered" evidence="8">
    <location>
        <begin position="18"/>
        <end position="37"/>
    </location>
</feature>
<evidence type="ECO:0000256" key="2">
    <source>
        <dbReference type="ARBA" id="ARBA00007276"/>
    </source>
</evidence>
<dbReference type="GO" id="GO:0003697">
    <property type="term" value="F:single-stranded DNA binding"/>
    <property type="evidence" value="ECO:0007669"/>
    <property type="project" value="TreeGrafter"/>
</dbReference>
<evidence type="ECO:0000313" key="9">
    <source>
        <dbReference type="EMBL" id="RXK41340.1"/>
    </source>
</evidence>
<comment type="similarity">
    <text evidence="2 7">Belongs to the SLD2 family.</text>
</comment>
<feature type="region of interest" description="Disordered" evidence="8">
    <location>
        <begin position="400"/>
        <end position="532"/>
    </location>
</feature>
<feature type="compositionally biased region" description="Polar residues" evidence="8">
    <location>
        <begin position="147"/>
        <end position="160"/>
    </location>
</feature>
<evidence type="ECO:0000256" key="7">
    <source>
        <dbReference type="RuleBase" id="RU367067"/>
    </source>
</evidence>
<comment type="subcellular location">
    <subcellularLocation>
        <location evidence="1 7">Nucleus</location>
    </subcellularLocation>
</comment>
<dbReference type="GO" id="GO:0000727">
    <property type="term" value="P:double-strand break repair via break-induced replication"/>
    <property type="evidence" value="ECO:0007669"/>
    <property type="project" value="TreeGrafter"/>
</dbReference>
<comment type="caution">
    <text evidence="9">The sequence shown here is derived from an EMBL/GenBank/DDBJ whole genome shotgun (WGS) entry which is preliminary data.</text>
</comment>
<feature type="region of interest" description="Disordered" evidence="8">
    <location>
        <begin position="252"/>
        <end position="343"/>
    </location>
</feature>
<protein>
    <recommendedName>
        <fullName evidence="3 7">DNA replication regulator SLD2</fullName>
    </recommendedName>
</protein>
<dbReference type="InParanoid" id="A0A4Q1BTL9"/>
<dbReference type="PANTHER" id="PTHR28124">
    <property type="entry name" value="DNA REPLICATION REGULATOR SLD2"/>
    <property type="match status" value="1"/>
</dbReference>
<feature type="compositionally biased region" description="Polar residues" evidence="8">
    <location>
        <begin position="268"/>
        <end position="285"/>
    </location>
</feature>
<comment type="function">
    <text evidence="7">Has a role in the initiation of DNA replication. Required at S-phase checkpoint.</text>
</comment>
<keyword evidence="6 7" id="KW-0131">Cell cycle</keyword>
<evidence type="ECO:0000256" key="1">
    <source>
        <dbReference type="ARBA" id="ARBA00004123"/>
    </source>
</evidence>
<dbReference type="EMBL" id="SDIL01000010">
    <property type="protein sequence ID" value="RXK41340.1"/>
    <property type="molecule type" value="Genomic_DNA"/>
</dbReference>
<dbReference type="InterPro" id="IPR021110">
    <property type="entry name" value="DNA_rep_checkpnt_protein"/>
</dbReference>
<dbReference type="AlphaFoldDB" id="A0A4Q1BTL9"/>
<feature type="compositionally biased region" description="Polar residues" evidence="8">
    <location>
        <begin position="520"/>
        <end position="532"/>
    </location>
</feature>
<evidence type="ECO:0000256" key="4">
    <source>
        <dbReference type="ARBA" id="ARBA00022705"/>
    </source>
</evidence>
<feature type="compositionally biased region" description="Low complexity" evidence="8">
    <location>
        <begin position="173"/>
        <end position="183"/>
    </location>
</feature>
<evidence type="ECO:0000256" key="6">
    <source>
        <dbReference type="ARBA" id="ARBA00023306"/>
    </source>
</evidence>
<evidence type="ECO:0000313" key="10">
    <source>
        <dbReference type="Proteomes" id="UP000289152"/>
    </source>
</evidence>
<dbReference type="InterPro" id="IPR040203">
    <property type="entry name" value="Sld2"/>
</dbReference>
<dbReference type="Pfam" id="PF11719">
    <property type="entry name" value="Drc1-Sld2"/>
    <property type="match status" value="1"/>
</dbReference>
<evidence type="ECO:0000256" key="3">
    <source>
        <dbReference type="ARBA" id="ARBA00018363"/>
    </source>
</evidence>
<feature type="region of interest" description="Disordered" evidence="8">
    <location>
        <begin position="571"/>
        <end position="622"/>
    </location>
</feature>
<dbReference type="CDD" id="cd22289">
    <property type="entry name" value="RecQL4_SLD2_NTD"/>
    <property type="match status" value="1"/>
</dbReference>
<dbReference type="GO" id="GO:1902977">
    <property type="term" value="P:mitotic DNA replication preinitiation complex assembly"/>
    <property type="evidence" value="ECO:0007669"/>
    <property type="project" value="TreeGrafter"/>
</dbReference>
<dbReference type="GO" id="GO:0006270">
    <property type="term" value="P:DNA replication initiation"/>
    <property type="evidence" value="ECO:0007669"/>
    <property type="project" value="UniProtKB-UniRule"/>
</dbReference>
<proteinExistence type="inferred from homology"/>
<organism evidence="9 10">
    <name type="scientific">Tremella mesenterica</name>
    <name type="common">Jelly fungus</name>
    <dbReference type="NCBI Taxonomy" id="5217"/>
    <lineage>
        <taxon>Eukaryota</taxon>
        <taxon>Fungi</taxon>
        <taxon>Dikarya</taxon>
        <taxon>Basidiomycota</taxon>
        <taxon>Agaricomycotina</taxon>
        <taxon>Tremellomycetes</taxon>
        <taxon>Tremellales</taxon>
        <taxon>Tremellaceae</taxon>
        <taxon>Tremella</taxon>
    </lineage>
</organism>
<feature type="region of interest" description="Disordered" evidence="8">
    <location>
        <begin position="48"/>
        <end position="183"/>
    </location>
</feature>
<name>A0A4Q1BTL9_TREME</name>
<feature type="compositionally biased region" description="Acidic residues" evidence="8">
    <location>
        <begin position="497"/>
        <end position="519"/>
    </location>
</feature>
<sequence length="622" mass="69098">MDLVTIKAAVKAWEKAFKVQNGRNPTKEDIKSDPGGIGEQYALYRRLSKSNVSQSQGSSLSNGQHASTSSSITSSSSRNGITITPQSLHVSQYPTTPTPPSRRTQTSFDDITNESGPSRAPGESINGEKKSLKRTASKAILNPHSPPSLQHSNSKKNGSVTPRKPYSGPIHDPNPINPFSIPSPAKQEIFSPFIHASSPRRLKQVLEMNSLRKIKERSSVGHLRMEDKIGEGKEITPRTRARKRLRGELVDDTPMKEPRRRRGERMVSNGSTNGNTSDISVSGFNDRNGKEEEDEEEFGPSPMKLETPKRGRSFTSLFEPVEEKRNDPQERNGNMKNRGRPSEMLGLFAKASMKGKEKETGLNHKVSSPISMKHSALPLNDLPISALNQAQEQVFKDRPEMTPLPINGLLDEEPLPIPPLDPDMNPSPSVINPIRVSRPVKTLSLSDDEKDEWDPEGGPSRHAITIVPTRHPIRVRHRSSSSSPKITYKAGIHLHTEEEEIDEEDDPGDAAEEEEEEMTLDSSTLHSPTPNNIFTLLSLRSPLRKRRDAIDNLRVKALFDPEAAVKLKAVRKGQEVHVAGDLNGADDTEGDDEVEEGGMDDDWESEDEGWKRDVEDEDDEVW</sequence>
<evidence type="ECO:0000256" key="5">
    <source>
        <dbReference type="ARBA" id="ARBA00023242"/>
    </source>
</evidence>
<dbReference type="Proteomes" id="UP000289152">
    <property type="component" value="Unassembled WGS sequence"/>
</dbReference>
<dbReference type="OrthoDB" id="8775810at2759"/>
<keyword evidence="5 7" id="KW-0539">Nucleus</keyword>
<reference evidence="9 10" key="1">
    <citation type="submission" date="2016-06" db="EMBL/GenBank/DDBJ databases">
        <title>Evolution of pathogenesis and genome organization in the Tremellales.</title>
        <authorList>
            <person name="Cuomo C."/>
            <person name="Litvintseva A."/>
            <person name="Heitman J."/>
            <person name="Chen Y."/>
            <person name="Sun S."/>
            <person name="Springer D."/>
            <person name="Dromer F."/>
            <person name="Young S."/>
            <person name="Zeng Q."/>
            <person name="Chapman S."/>
            <person name="Gujja S."/>
            <person name="Saif S."/>
            <person name="Birren B."/>
        </authorList>
    </citation>
    <scope>NUCLEOTIDE SEQUENCE [LARGE SCALE GENOMIC DNA]</scope>
    <source>
        <strain evidence="9 10">ATCC 28783</strain>
    </source>
</reference>
<dbReference type="STRING" id="5217.A0A4Q1BTL9"/>
<dbReference type="GO" id="GO:0031261">
    <property type="term" value="C:DNA replication preinitiation complex"/>
    <property type="evidence" value="ECO:0007669"/>
    <property type="project" value="TreeGrafter"/>
</dbReference>